<evidence type="ECO:0000256" key="5">
    <source>
        <dbReference type="ARBA" id="ARBA00022490"/>
    </source>
</evidence>
<organism evidence="9 10">
    <name type="scientific">Lacticaseibacillus paracasei NRIC 0644</name>
    <dbReference type="NCBI Taxonomy" id="1435038"/>
    <lineage>
        <taxon>Bacteria</taxon>
        <taxon>Bacillati</taxon>
        <taxon>Bacillota</taxon>
        <taxon>Bacilli</taxon>
        <taxon>Lactobacillales</taxon>
        <taxon>Lactobacillaceae</taxon>
        <taxon>Lacticaseibacillus</taxon>
    </lineage>
</organism>
<dbReference type="AlphaFoldDB" id="A0A0C9NWR9"/>
<reference evidence="10" key="1">
    <citation type="submission" date="2014-05" db="EMBL/GenBank/DDBJ databases">
        <title>Whole genome sequencing of Lactobacillus casei NRIC0644.</title>
        <authorList>
            <person name="Atarashi H."/>
            <person name="Yoshida Y."/>
            <person name="Fujimura S."/>
            <person name="Tanaka N."/>
            <person name="Shiwa Y."/>
            <person name="Yoshikawa H."/>
            <person name="Okada S."/>
            <person name="Nakagawa J."/>
        </authorList>
    </citation>
    <scope>NUCLEOTIDE SEQUENCE [LARGE SCALE GENOMIC DNA]</scope>
    <source>
        <strain evidence="10">NRIC0644</strain>
    </source>
</reference>
<evidence type="ECO:0000259" key="8">
    <source>
        <dbReference type="Pfam" id="PF01895"/>
    </source>
</evidence>
<evidence type="ECO:0000256" key="1">
    <source>
        <dbReference type="ARBA" id="ARBA00004496"/>
    </source>
</evidence>
<dbReference type="Proteomes" id="UP000032552">
    <property type="component" value="Unassembled WGS sequence"/>
</dbReference>
<protein>
    <recommendedName>
        <fullName evidence="7">Phosphate-specific transport system accessory protein PhoU</fullName>
    </recommendedName>
</protein>
<dbReference type="NCBIfam" id="TIGR02135">
    <property type="entry name" value="phoU_full"/>
    <property type="match status" value="1"/>
</dbReference>
<dbReference type="GO" id="GO:0005737">
    <property type="term" value="C:cytoplasm"/>
    <property type="evidence" value="ECO:0007669"/>
    <property type="project" value="UniProtKB-SubCell"/>
</dbReference>
<dbReference type="RefSeq" id="WP_003569545.1">
    <property type="nucleotide sequence ID" value="NZ_BAYM01000078.1"/>
</dbReference>
<evidence type="ECO:0000256" key="7">
    <source>
        <dbReference type="PIRNR" id="PIRNR003107"/>
    </source>
</evidence>
<dbReference type="GeneID" id="57089589"/>
<dbReference type="GO" id="GO:0045936">
    <property type="term" value="P:negative regulation of phosphate metabolic process"/>
    <property type="evidence" value="ECO:0007669"/>
    <property type="project" value="InterPro"/>
</dbReference>
<dbReference type="Gene3D" id="1.20.58.220">
    <property type="entry name" value="Phosphate transport system protein phou homolog 2, domain 2"/>
    <property type="match status" value="1"/>
</dbReference>
<evidence type="ECO:0000256" key="4">
    <source>
        <dbReference type="ARBA" id="ARBA00022448"/>
    </source>
</evidence>
<proteinExistence type="inferred from homology"/>
<feature type="domain" description="PhoU" evidence="8">
    <location>
        <begin position="17"/>
        <end position="103"/>
    </location>
</feature>
<dbReference type="EMBL" id="BAYM01000078">
    <property type="protein sequence ID" value="GAN36420.1"/>
    <property type="molecule type" value="Genomic_DNA"/>
</dbReference>
<dbReference type="PIRSF" id="PIRSF003107">
    <property type="entry name" value="PhoU"/>
    <property type="match status" value="1"/>
</dbReference>
<dbReference type="FunFam" id="1.20.58.220:FF:000004">
    <property type="entry name" value="Phosphate-specific transport system accessory protein PhoU"/>
    <property type="match status" value="1"/>
</dbReference>
<evidence type="ECO:0000256" key="3">
    <source>
        <dbReference type="ARBA" id="ARBA00011738"/>
    </source>
</evidence>
<comment type="similarity">
    <text evidence="2 7">Belongs to the PhoU family.</text>
</comment>
<evidence type="ECO:0000256" key="2">
    <source>
        <dbReference type="ARBA" id="ARBA00008107"/>
    </source>
</evidence>
<dbReference type="InterPro" id="IPR026022">
    <property type="entry name" value="PhoU_dom"/>
</dbReference>
<dbReference type="PANTHER" id="PTHR42930:SF3">
    <property type="entry name" value="PHOSPHATE-SPECIFIC TRANSPORT SYSTEM ACCESSORY PROTEIN PHOU"/>
    <property type="match status" value="1"/>
</dbReference>
<sequence>MRRLFVDELNDLHVRFSEMGMMVNEAIYKSVKAFINHDKALAREVIHEDKHINEREVDLEKRSFELIALQQPVTTDLRVIVTVMKASSDLERMGDHAVSIAKSTIRVKGETRVPQIEEDIAGMAEAVKEMVEQVLDAYVKEDSARARKIALEDHGINDFSSRIYKECIRQMQDNPETVIGSMDYMLVSSYLERIGDYVTNICEWIVYLKTGKITELNSNAIEDKF</sequence>
<comment type="caution">
    <text evidence="9">The sequence shown here is derived from an EMBL/GenBank/DDBJ whole genome shotgun (WGS) entry which is preliminary data.</text>
</comment>
<evidence type="ECO:0000313" key="10">
    <source>
        <dbReference type="Proteomes" id="UP000032552"/>
    </source>
</evidence>
<keyword evidence="5 7" id="KW-0963">Cytoplasm</keyword>
<name>A0A0C9NWR9_LACPA</name>
<comment type="subcellular location">
    <subcellularLocation>
        <location evidence="1 7">Cytoplasm</location>
    </subcellularLocation>
</comment>
<dbReference type="PANTHER" id="PTHR42930">
    <property type="entry name" value="PHOSPHATE-SPECIFIC TRANSPORT SYSTEM ACCESSORY PROTEIN PHOU"/>
    <property type="match status" value="1"/>
</dbReference>
<dbReference type="Pfam" id="PF01895">
    <property type="entry name" value="PhoU"/>
    <property type="match status" value="2"/>
</dbReference>
<evidence type="ECO:0000313" key="9">
    <source>
        <dbReference type="EMBL" id="GAN36420.1"/>
    </source>
</evidence>
<feature type="domain" description="PhoU" evidence="8">
    <location>
        <begin position="121"/>
        <end position="205"/>
    </location>
</feature>
<comment type="subunit">
    <text evidence="3 7">Homodimer.</text>
</comment>
<keyword evidence="4 7" id="KW-0813">Transport</keyword>
<comment type="function">
    <text evidence="7">Plays a role in the regulation of phosphate uptake.</text>
</comment>
<dbReference type="GO" id="GO:0030643">
    <property type="term" value="P:intracellular phosphate ion homeostasis"/>
    <property type="evidence" value="ECO:0007669"/>
    <property type="project" value="InterPro"/>
</dbReference>
<dbReference type="InterPro" id="IPR028366">
    <property type="entry name" value="PhoU"/>
</dbReference>
<gene>
    <name evidence="9" type="ORF">LC0644_1009</name>
</gene>
<dbReference type="GO" id="GO:0006817">
    <property type="term" value="P:phosphate ion transport"/>
    <property type="evidence" value="ECO:0007669"/>
    <property type="project" value="UniProtKB-KW"/>
</dbReference>
<dbReference type="InterPro" id="IPR038078">
    <property type="entry name" value="PhoU-like_sf"/>
</dbReference>
<keyword evidence="6 7" id="KW-0592">Phosphate transport</keyword>
<evidence type="ECO:0000256" key="6">
    <source>
        <dbReference type="ARBA" id="ARBA00022592"/>
    </source>
</evidence>
<dbReference type="SUPFAM" id="SSF109755">
    <property type="entry name" value="PhoU-like"/>
    <property type="match status" value="1"/>
</dbReference>
<accession>A0A0C9NWR9</accession>